<dbReference type="EMBL" id="KZ107841">
    <property type="protein sequence ID" value="OSS50608.1"/>
    <property type="molecule type" value="Genomic_DNA"/>
</dbReference>
<dbReference type="AlphaFoldDB" id="A0A1Y2M5W6"/>
<keyword evidence="2" id="KW-1185">Reference proteome</keyword>
<evidence type="ECO:0000313" key="2">
    <source>
        <dbReference type="Proteomes" id="UP000193240"/>
    </source>
</evidence>
<protein>
    <submittedName>
        <fullName evidence="1">Uncharacterized protein</fullName>
    </submittedName>
</protein>
<evidence type="ECO:0000313" key="1">
    <source>
        <dbReference type="EMBL" id="OSS50608.1"/>
    </source>
</evidence>
<dbReference type="InParanoid" id="A0A1Y2M5W6"/>
<proteinExistence type="predicted"/>
<sequence>MVSFIEDSAFPSLQADGPVNYPHIIDTAGFDYLQEVLECEELGLLWLKLWDAVVTLLHTIAPAHLRDLLDLDRGEVMIIVGDERRGDKIVIWRKGGGVLVGGFMDNPKYGLYEWDNVVRCNISTAGAWKITHASFGLYTQQDWSAVWHAGFTDAPKHQQRAVYVNAMERSHIAPTLAQLIMGGCPWSNAEFDWGP</sequence>
<dbReference type="Proteomes" id="UP000193240">
    <property type="component" value="Unassembled WGS sequence"/>
</dbReference>
<accession>A0A1Y2M5W6</accession>
<organism evidence="1 2">
    <name type="scientific">Epicoccum nigrum</name>
    <name type="common">Soil fungus</name>
    <name type="synonym">Epicoccum purpurascens</name>
    <dbReference type="NCBI Taxonomy" id="105696"/>
    <lineage>
        <taxon>Eukaryota</taxon>
        <taxon>Fungi</taxon>
        <taxon>Dikarya</taxon>
        <taxon>Ascomycota</taxon>
        <taxon>Pezizomycotina</taxon>
        <taxon>Dothideomycetes</taxon>
        <taxon>Pleosporomycetidae</taxon>
        <taxon>Pleosporales</taxon>
        <taxon>Pleosporineae</taxon>
        <taxon>Didymellaceae</taxon>
        <taxon>Epicoccum</taxon>
    </lineage>
</organism>
<reference evidence="1 2" key="1">
    <citation type="journal article" date="2017" name="Genome Announc.">
        <title>Genome sequence of the saprophytic ascomycete Epicoccum nigrum ICMP 19927 strain isolated from New Zealand.</title>
        <authorList>
            <person name="Fokin M."/>
            <person name="Fleetwood D."/>
            <person name="Weir B.S."/>
            <person name="Villas-Boas S.G."/>
        </authorList>
    </citation>
    <scope>NUCLEOTIDE SEQUENCE [LARGE SCALE GENOMIC DNA]</scope>
    <source>
        <strain evidence="1 2">ICMP 19927</strain>
    </source>
</reference>
<gene>
    <name evidence="1" type="ORF">B5807_04521</name>
</gene>
<name>A0A1Y2M5W6_EPING</name>